<dbReference type="Proteomes" id="UP000585681">
    <property type="component" value="Unassembled WGS sequence"/>
</dbReference>
<name>A0A840CH87_9RHOB</name>
<reference evidence="1" key="1">
    <citation type="submission" date="2020-08" db="EMBL/GenBank/DDBJ databases">
        <title>Genomic Encyclopedia of Type Strains, Phase IV (KMG-IV): sequencing the most valuable type-strain genomes for metagenomic binning, comparative biology and taxonomic classification.</title>
        <authorList>
            <person name="Goeker M."/>
        </authorList>
    </citation>
    <scope>NUCLEOTIDE SEQUENCE [LARGE SCALE GENOMIC DNA]</scope>
    <source>
        <strain evidence="1">DSM 105040</strain>
    </source>
</reference>
<dbReference type="AlphaFoldDB" id="A0A840CH87"/>
<dbReference type="EMBL" id="JACIEQ010000002">
    <property type="protein sequence ID" value="MBB4022156.1"/>
    <property type="molecule type" value="Genomic_DNA"/>
</dbReference>
<evidence type="ECO:0000313" key="2">
    <source>
        <dbReference type="Proteomes" id="UP000585681"/>
    </source>
</evidence>
<keyword evidence="2" id="KW-1185">Reference proteome</keyword>
<comment type="caution">
    <text evidence="1">The sequence shown here is derived from an EMBL/GenBank/DDBJ whole genome shotgun (WGS) entry which is preliminary data.</text>
</comment>
<accession>A0A840CH87</accession>
<dbReference type="RefSeq" id="WP_157445555.1">
    <property type="nucleotide sequence ID" value="NZ_JACIEQ010000002.1"/>
</dbReference>
<protein>
    <submittedName>
        <fullName evidence="1">Uncharacterized protein</fullName>
    </submittedName>
</protein>
<evidence type="ECO:0000313" key="1">
    <source>
        <dbReference type="EMBL" id="MBB4022156.1"/>
    </source>
</evidence>
<proteinExistence type="predicted"/>
<gene>
    <name evidence="1" type="ORF">GGR17_001965</name>
</gene>
<organism evidence="1 2">
    <name type="scientific">Actibacterium naphthalenivorans</name>
    <dbReference type="NCBI Taxonomy" id="1614693"/>
    <lineage>
        <taxon>Bacteria</taxon>
        <taxon>Pseudomonadati</taxon>
        <taxon>Pseudomonadota</taxon>
        <taxon>Alphaproteobacteria</taxon>
        <taxon>Rhodobacterales</taxon>
        <taxon>Roseobacteraceae</taxon>
        <taxon>Actibacterium</taxon>
    </lineage>
</organism>
<sequence length="70" mass="7567">MSRLMQLLPQALPLLQTLQHAALKSVSGRKSCILSRRDGADETGVVCMPPADIDSPEAKAMTIARICIFT</sequence>